<evidence type="ECO:0000256" key="1">
    <source>
        <dbReference type="ARBA" id="ARBA00022679"/>
    </source>
</evidence>
<dbReference type="PANTHER" id="PTHR43800:SF1">
    <property type="entry name" value="PEPTIDYL-LYSINE N-ACETYLTRANSFERASE YJAB"/>
    <property type="match status" value="1"/>
</dbReference>
<name>A0ABW3I294_9FLAO</name>
<evidence type="ECO:0000313" key="4">
    <source>
        <dbReference type="EMBL" id="MFD0963970.1"/>
    </source>
</evidence>
<dbReference type="EMBL" id="JBHTJM010000008">
    <property type="protein sequence ID" value="MFD0963970.1"/>
    <property type="molecule type" value="Genomic_DNA"/>
</dbReference>
<evidence type="ECO:0000313" key="5">
    <source>
        <dbReference type="Proteomes" id="UP001596997"/>
    </source>
</evidence>
<organism evidence="4 5">
    <name type="scientific">Pseudofulvibacter geojedonensis</name>
    <dbReference type="NCBI Taxonomy" id="1123758"/>
    <lineage>
        <taxon>Bacteria</taxon>
        <taxon>Pseudomonadati</taxon>
        <taxon>Bacteroidota</taxon>
        <taxon>Flavobacteriia</taxon>
        <taxon>Flavobacteriales</taxon>
        <taxon>Flavobacteriaceae</taxon>
        <taxon>Pseudofulvibacter</taxon>
    </lineage>
</organism>
<proteinExistence type="predicted"/>
<keyword evidence="2 4" id="KW-0012">Acyltransferase</keyword>
<dbReference type="InterPro" id="IPR000182">
    <property type="entry name" value="GNAT_dom"/>
</dbReference>
<reference evidence="5" key="1">
    <citation type="journal article" date="2019" name="Int. J. Syst. Evol. Microbiol.">
        <title>The Global Catalogue of Microorganisms (GCM) 10K type strain sequencing project: providing services to taxonomists for standard genome sequencing and annotation.</title>
        <authorList>
            <consortium name="The Broad Institute Genomics Platform"/>
            <consortium name="The Broad Institute Genome Sequencing Center for Infectious Disease"/>
            <person name="Wu L."/>
            <person name="Ma J."/>
        </authorList>
    </citation>
    <scope>NUCLEOTIDE SEQUENCE [LARGE SCALE GENOMIC DNA]</scope>
    <source>
        <strain evidence="5">CCUG 62114</strain>
    </source>
</reference>
<sequence>MIRKHTEEDLEQIMKIWYNSSTLAHPFLKDEFVEKVKTAMRTIYIPNSETWVYENDIGILGFISMINNEIGGLFVLPQNLSKGIGTKLVNHVSSFNNELEVEVFKKNKIGRNFYSQYGFNIIKEYTHEASGEIVLRLKK</sequence>
<gene>
    <name evidence="4" type="ORF">ACFQ1O_08145</name>
</gene>
<dbReference type="PROSITE" id="PS51186">
    <property type="entry name" value="GNAT"/>
    <property type="match status" value="1"/>
</dbReference>
<evidence type="ECO:0000259" key="3">
    <source>
        <dbReference type="PROSITE" id="PS51186"/>
    </source>
</evidence>
<dbReference type="SUPFAM" id="SSF55729">
    <property type="entry name" value="Acyl-CoA N-acyltransferases (Nat)"/>
    <property type="match status" value="1"/>
</dbReference>
<dbReference type="InterPro" id="IPR016181">
    <property type="entry name" value="Acyl_CoA_acyltransferase"/>
</dbReference>
<keyword evidence="5" id="KW-1185">Reference proteome</keyword>
<keyword evidence="1 4" id="KW-0808">Transferase</keyword>
<comment type="caution">
    <text evidence="4">The sequence shown here is derived from an EMBL/GenBank/DDBJ whole genome shotgun (WGS) entry which is preliminary data.</text>
</comment>
<dbReference type="EC" id="2.3.1.-" evidence="4"/>
<dbReference type="Pfam" id="PF13508">
    <property type="entry name" value="Acetyltransf_7"/>
    <property type="match status" value="1"/>
</dbReference>
<feature type="domain" description="N-acetyltransferase" evidence="3">
    <location>
        <begin position="1"/>
        <end position="139"/>
    </location>
</feature>
<dbReference type="CDD" id="cd04301">
    <property type="entry name" value="NAT_SF"/>
    <property type="match status" value="1"/>
</dbReference>
<accession>A0ABW3I294</accession>
<dbReference type="Proteomes" id="UP001596997">
    <property type="component" value="Unassembled WGS sequence"/>
</dbReference>
<dbReference type="GO" id="GO:0016746">
    <property type="term" value="F:acyltransferase activity"/>
    <property type="evidence" value="ECO:0007669"/>
    <property type="project" value="UniProtKB-KW"/>
</dbReference>
<protein>
    <submittedName>
        <fullName evidence="4">GNAT family N-acetyltransferase</fullName>
        <ecNumber evidence="4">2.3.1.-</ecNumber>
    </submittedName>
</protein>
<dbReference type="PANTHER" id="PTHR43800">
    <property type="entry name" value="PEPTIDYL-LYSINE N-ACETYLTRANSFERASE YJAB"/>
    <property type="match status" value="1"/>
</dbReference>
<dbReference type="RefSeq" id="WP_377715228.1">
    <property type="nucleotide sequence ID" value="NZ_JBHTJM010000008.1"/>
</dbReference>
<dbReference type="Gene3D" id="3.40.630.30">
    <property type="match status" value="1"/>
</dbReference>
<evidence type="ECO:0000256" key="2">
    <source>
        <dbReference type="ARBA" id="ARBA00023315"/>
    </source>
</evidence>